<dbReference type="InterPro" id="IPR038729">
    <property type="entry name" value="Rad50/SbcC_AAA"/>
</dbReference>
<gene>
    <name evidence="3" type="ORF">SAMN04488128_1021029</name>
</gene>
<name>A0A1T4RD97_9BACT</name>
<proteinExistence type="predicted"/>
<dbReference type="OrthoDB" id="9795626at2"/>
<dbReference type="PANTHER" id="PTHR32114">
    <property type="entry name" value="ABC TRANSPORTER ABCH.3"/>
    <property type="match status" value="1"/>
</dbReference>
<evidence type="ECO:0000259" key="2">
    <source>
        <dbReference type="Pfam" id="PF13476"/>
    </source>
</evidence>
<dbReference type="PANTHER" id="PTHR32114:SF2">
    <property type="entry name" value="ABC TRANSPORTER ABCH.3"/>
    <property type="match status" value="1"/>
</dbReference>
<keyword evidence="4" id="KW-1185">Reference proteome</keyword>
<evidence type="ECO:0000313" key="4">
    <source>
        <dbReference type="Proteomes" id="UP000190367"/>
    </source>
</evidence>
<dbReference type="InterPro" id="IPR017599">
    <property type="entry name" value="DNA_S_DndD"/>
</dbReference>
<dbReference type="GO" id="GO:0006302">
    <property type="term" value="P:double-strand break repair"/>
    <property type="evidence" value="ECO:0007669"/>
    <property type="project" value="InterPro"/>
</dbReference>
<dbReference type="GO" id="GO:0016887">
    <property type="term" value="F:ATP hydrolysis activity"/>
    <property type="evidence" value="ECO:0007669"/>
    <property type="project" value="InterPro"/>
</dbReference>
<dbReference type="Pfam" id="PF13476">
    <property type="entry name" value="AAA_23"/>
    <property type="match status" value="1"/>
</dbReference>
<feature type="domain" description="Rad50/SbcC-type AAA" evidence="2">
    <location>
        <begin position="6"/>
        <end position="260"/>
    </location>
</feature>
<feature type="coiled-coil region" evidence="1">
    <location>
        <begin position="198"/>
        <end position="302"/>
    </location>
</feature>
<accession>A0A1T4RD97</accession>
<dbReference type="EMBL" id="FUWZ01000002">
    <property type="protein sequence ID" value="SKA13718.1"/>
    <property type="molecule type" value="Genomic_DNA"/>
</dbReference>
<sequence length="698" mass="81754">MIIKEIELYNFRIYKGENKIDLSAKGKKNITIISGRNGFGKTTFLMSLVWCMYGRNMQEVDDLYKKEIEDQGGYSKYISNSLNRLAKAEEDHNFHVSIKFVDVNIPEVPCKEIIIRRSYNALTSTSEEIEILIDGYPSELAKEVGHEIFIREFIMPIEIAKFFFFDAEKIVNLAEVTTNEQRKRLSRAYSEVLGIKKYEDIKGNLESLQLKIRQESASAAERGQLEKLKAEVISYEGQIKENEEKISELREHRTELNKEVRDIQEKLIREGSLITIEELQKIREQEELLTKQQQSLQNELKDSYDIIPFAIAGDKFLEVSKQLENESNYKAAQFKEENVKGVTSKILTDLDDEPKPKDILITHEIRRFYSDAFEKLIRKHFFSDTPQLPDDFKVLHDFSDTEKNELLALLNNIKLSFRESFKRINSEYNLTRNELNTIRRRIKDAEANQENPIIAELRRRKEELNTEIIRIDDTIDSLNREIGEFTNEKTQRGKRIEELSRKLNVSEKNKEKDAVLTRNINNLKDFISKFKARKKVSLEEQILKGLETLMHKKGFIKKVEVEIIGEDIDIVLKNSRSEEIKKESLSKGEQQMYATALLRGLVEESDIQFPVFIDSPMQKFDEQHAENIIKYFYPNISDQVVIFPLINKELTEREFNLLSKHISKTILINSVHDEKSEFLPIETDEFLKTYNRMYNHAN</sequence>
<dbReference type="NCBIfam" id="TIGR03185">
    <property type="entry name" value="DNA_S_dndD"/>
    <property type="match status" value="1"/>
</dbReference>
<dbReference type="AlphaFoldDB" id="A0A1T4RD97"/>
<dbReference type="SUPFAM" id="SSF52540">
    <property type="entry name" value="P-loop containing nucleoside triphosphate hydrolases"/>
    <property type="match status" value="2"/>
</dbReference>
<evidence type="ECO:0000313" key="3">
    <source>
        <dbReference type="EMBL" id="SKA13718.1"/>
    </source>
</evidence>
<evidence type="ECO:0000256" key="1">
    <source>
        <dbReference type="SAM" id="Coils"/>
    </source>
</evidence>
<reference evidence="4" key="1">
    <citation type="submission" date="2017-02" db="EMBL/GenBank/DDBJ databases">
        <authorList>
            <person name="Varghese N."/>
            <person name="Submissions S."/>
        </authorList>
    </citation>
    <scope>NUCLEOTIDE SEQUENCE [LARGE SCALE GENOMIC DNA]</scope>
    <source>
        <strain evidence="4">DSM 22224</strain>
    </source>
</reference>
<protein>
    <submittedName>
        <fullName evidence="3">DNA sulfur modification protein DndD</fullName>
    </submittedName>
</protein>
<keyword evidence="1" id="KW-0175">Coiled coil</keyword>
<feature type="coiled-coil region" evidence="1">
    <location>
        <begin position="428"/>
        <end position="481"/>
    </location>
</feature>
<dbReference type="InterPro" id="IPR027417">
    <property type="entry name" value="P-loop_NTPase"/>
</dbReference>
<dbReference type="STRING" id="634771.SAMN04488128_1021029"/>
<organism evidence="3 4">
    <name type="scientific">Chitinophaga eiseniae</name>
    <dbReference type="NCBI Taxonomy" id="634771"/>
    <lineage>
        <taxon>Bacteria</taxon>
        <taxon>Pseudomonadati</taxon>
        <taxon>Bacteroidota</taxon>
        <taxon>Chitinophagia</taxon>
        <taxon>Chitinophagales</taxon>
        <taxon>Chitinophagaceae</taxon>
        <taxon>Chitinophaga</taxon>
    </lineage>
</organism>
<dbReference type="Proteomes" id="UP000190367">
    <property type="component" value="Unassembled WGS sequence"/>
</dbReference>
<dbReference type="Gene3D" id="3.40.50.300">
    <property type="entry name" value="P-loop containing nucleotide triphosphate hydrolases"/>
    <property type="match status" value="2"/>
</dbReference>
<dbReference type="RefSeq" id="WP_078669519.1">
    <property type="nucleotide sequence ID" value="NZ_FUWZ01000002.1"/>
</dbReference>